<dbReference type="GO" id="GO:0044179">
    <property type="term" value="P:hemolysis in another organism"/>
    <property type="evidence" value="ECO:0007669"/>
    <property type="project" value="InterPro"/>
</dbReference>
<feature type="region of interest" description="Disordered" evidence="1">
    <location>
        <begin position="1"/>
        <end position="24"/>
    </location>
</feature>
<reference evidence="2 3" key="1">
    <citation type="journal article" date="2013" name="PLoS Genet.">
        <title>Distinctive expansion of potential virulence genes in the genome of the oomycete fish pathogen Saprolegnia parasitica.</title>
        <authorList>
            <person name="Jiang R.H."/>
            <person name="de Bruijn I."/>
            <person name="Haas B.J."/>
            <person name="Belmonte R."/>
            <person name="Lobach L."/>
            <person name="Christie J."/>
            <person name="van den Ackerveken G."/>
            <person name="Bottin A."/>
            <person name="Bulone V."/>
            <person name="Diaz-Moreno S.M."/>
            <person name="Dumas B."/>
            <person name="Fan L."/>
            <person name="Gaulin E."/>
            <person name="Govers F."/>
            <person name="Grenville-Briggs L.J."/>
            <person name="Horner N.R."/>
            <person name="Levin J.Z."/>
            <person name="Mammella M."/>
            <person name="Meijer H.J."/>
            <person name="Morris P."/>
            <person name="Nusbaum C."/>
            <person name="Oome S."/>
            <person name="Phillips A.J."/>
            <person name="van Rooyen D."/>
            <person name="Rzeszutek E."/>
            <person name="Saraiva M."/>
            <person name="Secombes C.J."/>
            <person name="Seidl M.F."/>
            <person name="Snel B."/>
            <person name="Stassen J.H."/>
            <person name="Sykes S."/>
            <person name="Tripathy S."/>
            <person name="van den Berg H."/>
            <person name="Vega-Arreguin J.C."/>
            <person name="Wawra S."/>
            <person name="Young S.K."/>
            <person name="Zeng Q."/>
            <person name="Dieguez-Uribeondo J."/>
            <person name="Russ C."/>
            <person name="Tyler B.M."/>
            <person name="van West P."/>
        </authorList>
    </citation>
    <scope>NUCLEOTIDE SEQUENCE [LARGE SCALE GENOMIC DNA]</scope>
    <source>
        <strain evidence="2 3">CBS 223.65</strain>
    </source>
</reference>
<dbReference type="OrthoDB" id="10285626at2759"/>
<dbReference type="RefSeq" id="XP_012197124.1">
    <property type="nucleotide sequence ID" value="XM_012341734.1"/>
</dbReference>
<proteinExistence type="predicted"/>
<dbReference type="Gene3D" id="1.20.1170.10">
    <property type="match status" value="1"/>
</dbReference>
<dbReference type="CDD" id="cd22651">
    <property type="entry name" value="HlyE-like"/>
    <property type="match status" value="1"/>
</dbReference>
<evidence type="ECO:0000256" key="1">
    <source>
        <dbReference type="SAM" id="MobiDB-lite"/>
    </source>
</evidence>
<name>A0A067CRP4_SAPPC</name>
<dbReference type="GeneID" id="24125670"/>
<dbReference type="KEGG" id="spar:SPRG_03141"/>
<dbReference type="EMBL" id="KK583196">
    <property type="protein sequence ID" value="KDO31925.1"/>
    <property type="molecule type" value="Genomic_DNA"/>
</dbReference>
<dbReference type="AlphaFoldDB" id="A0A067CRP4"/>
<organism evidence="2 3">
    <name type="scientific">Saprolegnia parasitica (strain CBS 223.65)</name>
    <dbReference type="NCBI Taxonomy" id="695850"/>
    <lineage>
        <taxon>Eukaryota</taxon>
        <taxon>Sar</taxon>
        <taxon>Stramenopiles</taxon>
        <taxon>Oomycota</taxon>
        <taxon>Saprolegniomycetes</taxon>
        <taxon>Saprolegniales</taxon>
        <taxon>Saprolegniaceae</taxon>
        <taxon>Saprolegnia</taxon>
    </lineage>
</organism>
<gene>
    <name evidence="2" type="ORF">SPRG_03141</name>
</gene>
<accession>A0A067CRP4</accession>
<sequence length="347" mass="37116">MGSTIEESTHTDEPVANDAESVSSNAVVADDAVMEELTTESKTPGPTFKNKLFPTDRQSSRYVHLSAFQDALDTYNLIVLSQPDEIFSEPVQALAQHRARFTKSGAATFGSIATDILNAKHEYDNARRALMEWCMLAAPLLRGYARLVQTHNPSSEKAQKTILLKVATEAVTKMSVAAAAIEHVQNSLNLVVAHVGALVGQLTPLPQPVTTTTPHAATSLHTAGATMYSKATSLFRRSAARSDAAHASTPPRPPAGNELASFEHTKPHVDAAEKDLVVIKDGVIAFVGHFKNGHEVFAGDIAMVRDLAAMASATASLPLFDGSMAQELSKMVDDLITACTAYTQSHK</sequence>
<dbReference type="InterPro" id="IPR027018">
    <property type="entry name" value="Hemolysin_E"/>
</dbReference>
<evidence type="ECO:0000313" key="2">
    <source>
        <dbReference type="EMBL" id="KDO31925.1"/>
    </source>
</evidence>
<protein>
    <submittedName>
        <fullName evidence="2">Uncharacterized protein</fullName>
    </submittedName>
</protein>
<dbReference type="SUPFAM" id="SSF58100">
    <property type="entry name" value="Bacterial hemolysins"/>
    <property type="match status" value="1"/>
</dbReference>
<evidence type="ECO:0000313" key="3">
    <source>
        <dbReference type="Proteomes" id="UP000030745"/>
    </source>
</evidence>
<dbReference type="Proteomes" id="UP000030745">
    <property type="component" value="Unassembled WGS sequence"/>
</dbReference>
<feature type="region of interest" description="Disordered" evidence="1">
    <location>
        <begin position="239"/>
        <end position="260"/>
    </location>
</feature>
<dbReference type="Pfam" id="PF06109">
    <property type="entry name" value="HlyE"/>
    <property type="match status" value="1"/>
</dbReference>
<keyword evidence="3" id="KW-1185">Reference proteome</keyword>
<dbReference type="VEuPathDB" id="FungiDB:SPRG_03141"/>